<gene>
    <name evidence="2" type="ORF">Egran_00041</name>
</gene>
<protein>
    <submittedName>
        <fullName evidence="2">Uncharacterized protein</fullName>
    </submittedName>
</protein>
<feature type="non-terminal residue" evidence="2">
    <location>
        <position position="30"/>
    </location>
</feature>
<dbReference type="AlphaFoldDB" id="A0A232M787"/>
<name>A0A232M787_9EURO</name>
<reference evidence="2 3" key="1">
    <citation type="journal article" date="2015" name="Environ. Microbiol.">
        <title>Metagenome sequence of Elaphomyces granulatus from sporocarp tissue reveals Ascomycota ectomycorrhizal fingerprints of genome expansion and a Proteobacteria-rich microbiome.</title>
        <authorList>
            <person name="Quandt C.A."/>
            <person name="Kohler A."/>
            <person name="Hesse C.N."/>
            <person name="Sharpton T.J."/>
            <person name="Martin F."/>
            <person name="Spatafora J.W."/>
        </authorList>
    </citation>
    <scope>NUCLEOTIDE SEQUENCE [LARGE SCALE GENOMIC DNA]</scope>
    <source>
        <strain evidence="2 3">OSC145934</strain>
    </source>
</reference>
<proteinExistence type="predicted"/>
<organism evidence="2 3">
    <name type="scientific">Elaphomyces granulatus</name>
    <dbReference type="NCBI Taxonomy" id="519963"/>
    <lineage>
        <taxon>Eukaryota</taxon>
        <taxon>Fungi</taxon>
        <taxon>Dikarya</taxon>
        <taxon>Ascomycota</taxon>
        <taxon>Pezizomycotina</taxon>
        <taxon>Eurotiomycetes</taxon>
        <taxon>Eurotiomycetidae</taxon>
        <taxon>Eurotiales</taxon>
        <taxon>Elaphomycetaceae</taxon>
        <taxon>Elaphomyces</taxon>
    </lineage>
</organism>
<accession>A0A232M787</accession>
<sequence length="30" mass="3208">MFRRNAENFSADTPPSETSGLPSELAVIVA</sequence>
<evidence type="ECO:0000313" key="2">
    <source>
        <dbReference type="EMBL" id="OXV12198.1"/>
    </source>
</evidence>
<evidence type="ECO:0000256" key="1">
    <source>
        <dbReference type="SAM" id="MobiDB-lite"/>
    </source>
</evidence>
<dbReference type="EMBL" id="NPHW01000962">
    <property type="protein sequence ID" value="OXV12198.1"/>
    <property type="molecule type" value="Genomic_DNA"/>
</dbReference>
<feature type="compositionally biased region" description="Polar residues" evidence="1">
    <location>
        <begin position="7"/>
        <end position="21"/>
    </location>
</feature>
<feature type="region of interest" description="Disordered" evidence="1">
    <location>
        <begin position="1"/>
        <end position="30"/>
    </location>
</feature>
<keyword evidence="3" id="KW-1185">Reference proteome</keyword>
<dbReference type="Proteomes" id="UP000243515">
    <property type="component" value="Unassembled WGS sequence"/>
</dbReference>
<comment type="caution">
    <text evidence="2">The sequence shown here is derived from an EMBL/GenBank/DDBJ whole genome shotgun (WGS) entry which is preliminary data.</text>
</comment>
<evidence type="ECO:0000313" key="3">
    <source>
        <dbReference type="Proteomes" id="UP000243515"/>
    </source>
</evidence>